<feature type="transmembrane region" description="Helical" evidence="6">
    <location>
        <begin position="5"/>
        <end position="24"/>
    </location>
</feature>
<dbReference type="InterPro" id="IPR043130">
    <property type="entry name" value="CDP-OH_PTrfase_TM_dom"/>
</dbReference>
<keyword evidence="3 5" id="KW-0808">Transferase</keyword>
<keyword evidence="4 6" id="KW-0472">Membrane</keyword>
<feature type="transmembrane region" description="Helical" evidence="6">
    <location>
        <begin position="86"/>
        <end position="112"/>
    </location>
</feature>
<dbReference type="GO" id="GO:0016020">
    <property type="term" value="C:membrane"/>
    <property type="evidence" value="ECO:0007669"/>
    <property type="project" value="UniProtKB-SubCell"/>
</dbReference>
<dbReference type="PANTHER" id="PTHR10414:SF37">
    <property type="entry name" value="BB IN A BOXCAR, ISOFORM C"/>
    <property type="match status" value="1"/>
</dbReference>
<feature type="transmembrane region" description="Helical" evidence="6">
    <location>
        <begin position="173"/>
        <end position="195"/>
    </location>
</feature>
<evidence type="ECO:0000256" key="2">
    <source>
        <dbReference type="ARBA" id="ARBA00010441"/>
    </source>
</evidence>
<evidence type="ECO:0008006" key="9">
    <source>
        <dbReference type="Google" id="ProtNLM"/>
    </source>
</evidence>
<dbReference type="GO" id="GO:0016780">
    <property type="term" value="F:phosphotransferase activity, for other substituted phosphate groups"/>
    <property type="evidence" value="ECO:0007669"/>
    <property type="project" value="InterPro"/>
</dbReference>
<evidence type="ECO:0000256" key="5">
    <source>
        <dbReference type="RuleBase" id="RU003750"/>
    </source>
</evidence>
<evidence type="ECO:0000256" key="3">
    <source>
        <dbReference type="ARBA" id="ARBA00022679"/>
    </source>
</evidence>
<dbReference type="Pfam" id="PF01066">
    <property type="entry name" value="CDP-OH_P_transf"/>
    <property type="match status" value="1"/>
</dbReference>
<dbReference type="RefSeq" id="XP_038780294.1">
    <property type="nucleotide sequence ID" value="XM_038924366.1"/>
</dbReference>
<feature type="transmembrane region" description="Helical" evidence="6">
    <location>
        <begin position="241"/>
        <end position="262"/>
    </location>
</feature>
<feature type="transmembrane region" description="Helical" evidence="6">
    <location>
        <begin position="274"/>
        <end position="295"/>
    </location>
</feature>
<dbReference type="GO" id="GO:0008654">
    <property type="term" value="P:phospholipid biosynthetic process"/>
    <property type="evidence" value="ECO:0007669"/>
    <property type="project" value="InterPro"/>
</dbReference>
<name>A0A875SAZ4_EENNA</name>
<feature type="transmembrane region" description="Helical" evidence="6">
    <location>
        <begin position="216"/>
        <end position="235"/>
    </location>
</feature>
<feature type="transmembrane region" description="Helical" evidence="6">
    <location>
        <begin position="301"/>
        <end position="322"/>
    </location>
</feature>
<proteinExistence type="inferred from homology"/>
<protein>
    <recommendedName>
        <fullName evidence="9">CDP-alcohol phosphatidyltransferase</fullName>
    </recommendedName>
</protein>
<dbReference type="GeneID" id="62197523"/>
<dbReference type="InterPro" id="IPR000462">
    <property type="entry name" value="CDP-OH_P_trans"/>
</dbReference>
<dbReference type="InterPro" id="IPR048254">
    <property type="entry name" value="CDP_ALCOHOL_P_TRANSF_CS"/>
</dbReference>
<dbReference type="InterPro" id="IPR014472">
    <property type="entry name" value="CHOPT"/>
</dbReference>
<dbReference type="AlphaFoldDB" id="A0A875SAZ4"/>
<reference evidence="7" key="1">
    <citation type="submission" date="2020-10" db="EMBL/GenBank/DDBJ databases">
        <authorList>
            <person name="Roach M.J.R."/>
        </authorList>
    </citation>
    <scope>NUCLEOTIDE SEQUENCE</scope>
    <source>
        <strain evidence="7">CBS 1945</strain>
    </source>
</reference>
<dbReference type="PANTHER" id="PTHR10414">
    <property type="entry name" value="ETHANOLAMINEPHOSPHOTRANSFERASE"/>
    <property type="match status" value="1"/>
</dbReference>
<dbReference type="PROSITE" id="PS00379">
    <property type="entry name" value="CDP_ALCOHOL_P_TRANSF"/>
    <property type="match status" value="1"/>
</dbReference>
<sequence length="349" mass="39664">MAPNLVTLLGLVFNIVGLMVVFYYDPNFDQVSPAWTYCFYGFCIFMYQTFDACDGIHARKTGQSGPLGELFDHCCDAVNTTLSVLMFASVCGFGKGWLLFVSQFASLTNFYLSTWETYYTHTLYLSAFSGPVEGIVMIIFMCFLTGYIGQENLWKFPLLTVDLSDYRFGPDSYTISFLNCCIFIGGVIAFFNIYSARRNVINKLKDPEMRKDADNGLVPFFFYYATVLVMISLHSQILHEYTTQLVISIGATMAFTVGRIILNHLTMQEFPRRNLPMAIPVVQLILVEILTRFYSFAYDEVIALVVYVGLGITLAVYATFVFEIIYDITTYLDIWALSIKHPIVSKKVE</sequence>
<keyword evidence="8" id="KW-1185">Reference proteome</keyword>
<keyword evidence="6" id="KW-1133">Transmembrane helix</keyword>
<dbReference type="Gene3D" id="1.20.120.1760">
    <property type="match status" value="1"/>
</dbReference>
<organism evidence="7 8">
    <name type="scientific">Eeniella nana</name>
    <name type="common">Yeast</name>
    <name type="synonym">Brettanomyces nanus</name>
    <dbReference type="NCBI Taxonomy" id="13502"/>
    <lineage>
        <taxon>Eukaryota</taxon>
        <taxon>Fungi</taxon>
        <taxon>Dikarya</taxon>
        <taxon>Ascomycota</taxon>
        <taxon>Saccharomycotina</taxon>
        <taxon>Pichiomycetes</taxon>
        <taxon>Pichiales</taxon>
        <taxon>Pichiaceae</taxon>
        <taxon>Brettanomyces</taxon>
    </lineage>
</organism>
<dbReference type="PIRSF" id="PIRSF015665">
    <property type="entry name" value="CHOPT"/>
    <property type="match status" value="1"/>
</dbReference>
<comment type="subcellular location">
    <subcellularLocation>
        <location evidence="1">Membrane</location>
    </subcellularLocation>
</comment>
<evidence type="ECO:0000256" key="4">
    <source>
        <dbReference type="ARBA" id="ARBA00023136"/>
    </source>
</evidence>
<comment type="similarity">
    <text evidence="2 5">Belongs to the CDP-alcohol phosphatidyltransferase class-I family.</text>
</comment>
<evidence type="ECO:0000313" key="8">
    <source>
        <dbReference type="Proteomes" id="UP000662931"/>
    </source>
</evidence>
<dbReference type="Proteomes" id="UP000662931">
    <property type="component" value="Chromosome 4"/>
</dbReference>
<dbReference type="EMBL" id="CP064815">
    <property type="protein sequence ID" value="QPG76729.1"/>
    <property type="molecule type" value="Genomic_DNA"/>
</dbReference>
<feature type="transmembrane region" description="Helical" evidence="6">
    <location>
        <begin position="124"/>
        <end position="148"/>
    </location>
</feature>
<dbReference type="KEGG" id="bnn:FOA43_004123"/>
<gene>
    <name evidence="7" type="ORF">FOA43_004123</name>
</gene>
<evidence type="ECO:0000313" key="7">
    <source>
        <dbReference type="EMBL" id="QPG76729.1"/>
    </source>
</evidence>
<evidence type="ECO:0000256" key="6">
    <source>
        <dbReference type="SAM" id="Phobius"/>
    </source>
</evidence>
<dbReference type="OrthoDB" id="196717at2759"/>
<accession>A0A875SAZ4</accession>
<keyword evidence="6" id="KW-0812">Transmembrane</keyword>
<evidence type="ECO:0000256" key="1">
    <source>
        <dbReference type="ARBA" id="ARBA00004370"/>
    </source>
</evidence>